<evidence type="ECO:0000313" key="2">
    <source>
        <dbReference type="Proteomes" id="UP001497535"/>
    </source>
</evidence>
<evidence type="ECO:0000313" key="1">
    <source>
        <dbReference type="EMBL" id="CAK5092957.1"/>
    </source>
</evidence>
<gene>
    <name evidence="1" type="ORF">MENTE1834_LOCUS40247</name>
</gene>
<comment type="caution">
    <text evidence="1">The sequence shown here is derived from an EMBL/GenBank/DDBJ whole genome shotgun (WGS) entry which is preliminary data.</text>
</comment>
<accession>A0ACB1ALP7</accession>
<reference evidence="1" key="1">
    <citation type="submission" date="2023-11" db="EMBL/GenBank/DDBJ databases">
        <authorList>
            <person name="Poullet M."/>
        </authorList>
    </citation>
    <scope>NUCLEOTIDE SEQUENCE</scope>
    <source>
        <strain evidence="1">E1834</strain>
    </source>
</reference>
<name>A0ACB1ALP7_MELEN</name>
<proteinExistence type="predicted"/>
<sequence length="58" mass="6286">MAEFSEMTGAFLLFEQVGLKKYIATSAVSPFPAHLHFLGQKLYSSIPGKLSLKLTIAG</sequence>
<keyword evidence="2" id="KW-1185">Reference proteome</keyword>
<dbReference type="Proteomes" id="UP001497535">
    <property type="component" value="Unassembled WGS sequence"/>
</dbReference>
<dbReference type="EMBL" id="CAVMJV010000094">
    <property type="protein sequence ID" value="CAK5092957.1"/>
    <property type="molecule type" value="Genomic_DNA"/>
</dbReference>
<protein>
    <submittedName>
        <fullName evidence="1">Uncharacterized protein</fullName>
    </submittedName>
</protein>
<organism evidence="1 2">
    <name type="scientific">Meloidogyne enterolobii</name>
    <name type="common">Root-knot nematode worm</name>
    <name type="synonym">Meloidogyne mayaguensis</name>
    <dbReference type="NCBI Taxonomy" id="390850"/>
    <lineage>
        <taxon>Eukaryota</taxon>
        <taxon>Metazoa</taxon>
        <taxon>Ecdysozoa</taxon>
        <taxon>Nematoda</taxon>
        <taxon>Chromadorea</taxon>
        <taxon>Rhabditida</taxon>
        <taxon>Tylenchina</taxon>
        <taxon>Tylenchomorpha</taxon>
        <taxon>Tylenchoidea</taxon>
        <taxon>Meloidogynidae</taxon>
        <taxon>Meloidogyninae</taxon>
        <taxon>Meloidogyne</taxon>
    </lineage>
</organism>